<reference evidence="2 3" key="2">
    <citation type="submission" date="2018-11" db="EMBL/GenBank/DDBJ databases">
        <authorList>
            <consortium name="Pathogen Informatics"/>
        </authorList>
    </citation>
    <scope>NUCLEOTIDE SEQUENCE [LARGE SCALE GENOMIC DNA]</scope>
</reference>
<keyword evidence="1" id="KW-0812">Transmembrane</keyword>
<evidence type="ECO:0000313" key="4">
    <source>
        <dbReference type="WBParaSite" id="TCLT_0000150601-mRNA-1"/>
    </source>
</evidence>
<dbReference type="AlphaFoldDB" id="A0A0N5CMW5"/>
<evidence type="ECO:0000256" key="1">
    <source>
        <dbReference type="SAM" id="Phobius"/>
    </source>
</evidence>
<keyword evidence="1" id="KW-1133">Transmembrane helix</keyword>
<dbReference type="Proteomes" id="UP000276776">
    <property type="component" value="Unassembled WGS sequence"/>
</dbReference>
<reference evidence="4" key="1">
    <citation type="submission" date="2016-04" db="UniProtKB">
        <authorList>
            <consortium name="WormBaseParasite"/>
        </authorList>
    </citation>
    <scope>IDENTIFICATION</scope>
</reference>
<feature type="transmembrane region" description="Helical" evidence="1">
    <location>
        <begin position="88"/>
        <end position="110"/>
    </location>
</feature>
<dbReference type="EMBL" id="UYYF01000199">
    <property type="protein sequence ID" value="VDM96990.1"/>
    <property type="molecule type" value="Genomic_DNA"/>
</dbReference>
<name>A0A0N5CMW5_THECL</name>
<evidence type="ECO:0000313" key="2">
    <source>
        <dbReference type="EMBL" id="VDM96990.1"/>
    </source>
</evidence>
<accession>A0A0N5CMW5</accession>
<dbReference type="WBParaSite" id="TCLT_0000150601-mRNA-1">
    <property type="protein sequence ID" value="TCLT_0000150601-mRNA-1"/>
    <property type="gene ID" value="TCLT_0000150601"/>
</dbReference>
<organism evidence="4">
    <name type="scientific">Thelazia callipaeda</name>
    <name type="common">Oriental eyeworm</name>
    <name type="synonym">Parasitic nematode</name>
    <dbReference type="NCBI Taxonomy" id="103827"/>
    <lineage>
        <taxon>Eukaryota</taxon>
        <taxon>Metazoa</taxon>
        <taxon>Ecdysozoa</taxon>
        <taxon>Nematoda</taxon>
        <taxon>Chromadorea</taxon>
        <taxon>Rhabditida</taxon>
        <taxon>Spirurina</taxon>
        <taxon>Spiruromorpha</taxon>
        <taxon>Thelazioidea</taxon>
        <taxon>Thelaziidae</taxon>
        <taxon>Thelazia</taxon>
    </lineage>
</organism>
<keyword evidence="1" id="KW-0472">Membrane</keyword>
<sequence length="139" mass="15648">MSVDKTIEELSYTLTQLGTLVGHINSQIGQLASRQMISNQLNSLYKVSIFRINSTLDTFDQSVAGIAFDAQIMSTHLAKTISQVPNGWLFYLLFLTLIAVFLLLSIILILNTIKRSLDVFELLKKLSTYKSGNLFLRFV</sequence>
<proteinExistence type="predicted"/>
<evidence type="ECO:0000313" key="3">
    <source>
        <dbReference type="Proteomes" id="UP000276776"/>
    </source>
</evidence>
<protein>
    <submittedName>
        <fullName evidence="4">Hemagglutinin</fullName>
    </submittedName>
</protein>
<dbReference type="OrthoDB" id="5800039at2759"/>
<gene>
    <name evidence="2" type="ORF">TCLT_LOCUS1507</name>
</gene>
<keyword evidence="3" id="KW-1185">Reference proteome</keyword>